<feature type="transmembrane region" description="Helical" evidence="7">
    <location>
        <begin position="87"/>
        <end position="105"/>
    </location>
</feature>
<dbReference type="GO" id="GO:0016780">
    <property type="term" value="F:phosphotransferase activity, for other substituted phosphate groups"/>
    <property type="evidence" value="ECO:0007669"/>
    <property type="project" value="TreeGrafter"/>
</dbReference>
<dbReference type="Proteomes" id="UP001069090">
    <property type="component" value="Unassembled WGS sequence"/>
</dbReference>
<feature type="transmembrane region" description="Helical" evidence="7">
    <location>
        <begin position="54"/>
        <end position="75"/>
    </location>
</feature>
<evidence type="ECO:0000256" key="6">
    <source>
        <dbReference type="ARBA" id="ARBA00023136"/>
    </source>
</evidence>
<keyword evidence="5 7" id="KW-1133">Transmembrane helix</keyword>
<evidence type="ECO:0000256" key="7">
    <source>
        <dbReference type="SAM" id="Phobius"/>
    </source>
</evidence>
<keyword evidence="3" id="KW-0808">Transferase</keyword>
<dbReference type="Gene3D" id="3.40.50.720">
    <property type="entry name" value="NAD(P)-binding Rossmann-like Domain"/>
    <property type="match status" value="1"/>
</dbReference>
<dbReference type="AlphaFoldDB" id="A0A9J6RQV3"/>
<dbReference type="InterPro" id="IPR003362">
    <property type="entry name" value="Bact_transf"/>
</dbReference>
<sequence length="467" mass="52530">MAHIRIFNHYVQSPFIFLAAAEFTLLAVCAYLGVTQWGWGDEALRYGETGMRYALVYALVMLLSTLALGSYAAGVRESFAGMAVRCVVSYCLLGSAAMVILFYLVPDLYIGRRALFGSVILSLVIILLARKLFYLLVDISQLRRHVLVLGAGAKAAAIDKVRDEQAIGFDIVGFIPAAPEQTVLPQEKLLDAFGGLQRLVDKHKVDEIVIAVDERRRSHGGYFPLEELLECKLKGVRITEAVQFHERELGQIELSELHPGWMVFGDGFHYSQLRDVTKRLFDIGISLLLLLLAWPLMLFAVVATFLETGRPILYKQVRTGLNGKPFSIYKFRSMTQDAEKGGKAVWAAANDARVTRVGAFMRNTRIDELPQIFNILRGDMSFIGPRPERPEFVAELNQTLSYYDFRHRVKPGLMGWAQLNYPYGASIDDAERKLVYDLYYVKNHSLLLDLLILVQTVEVILLGKGVR</sequence>
<dbReference type="NCBIfam" id="TIGR03025">
    <property type="entry name" value="EPS_sugtrans"/>
    <property type="match status" value="1"/>
</dbReference>
<keyword evidence="10" id="KW-1185">Reference proteome</keyword>
<dbReference type="PANTHER" id="PTHR30576">
    <property type="entry name" value="COLANIC BIOSYNTHESIS UDP-GLUCOSE LIPID CARRIER TRANSFERASE"/>
    <property type="match status" value="1"/>
</dbReference>
<dbReference type="InterPro" id="IPR017464">
    <property type="entry name" value="Sugar_tfrase_EpsB_2"/>
</dbReference>
<evidence type="ECO:0000256" key="3">
    <source>
        <dbReference type="ARBA" id="ARBA00022679"/>
    </source>
</evidence>
<proteinExistence type="inferred from homology"/>
<feature type="transmembrane region" description="Helical" evidence="7">
    <location>
        <begin position="280"/>
        <end position="306"/>
    </location>
</feature>
<name>A0A9J6RQV3_9GAMM</name>
<keyword evidence="4 7" id="KW-0812">Transmembrane</keyword>
<comment type="caution">
    <text evidence="9">The sequence shown here is derived from an EMBL/GenBank/DDBJ whole genome shotgun (WGS) entry which is preliminary data.</text>
</comment>
<dbReference type="EMBL" id="JAPTGG010000015">
    <property type="protein sequence ID" value="MCZ0866673.1"/>
    <property type="molecule type" value="Genomic_DNA"/>
</dbReference>
<reference evidence="9 10" key="1">
    <citation type="submission" date="2022-12" db="EMBL/GenBank/DDBJ databases">
        <title>Dasania phycosphaerae sp. nov., isolated from particulate material of the south coast of Korea.</title>
        <authorList>
            <person name="Jiang Y."/>
        </authorList>
    </citation>
    <scope>NUCLEOTIDE SEQUENCE [LARGE SCALE GENOMIC DNA]</scope>
    <source>
        <strain evidence="9 10">GY-19</strain>
    </source>
</reference>
<organism evidence="9 10">
    <name type="scientific">Dasania phycosphaerae</name>
    <dbReference type="NCBI Taxonomy" id="2950436"/>
    <lineage>
        <taxon>Bacteria</taxon>
        <taxon>Pseudomonadati</taxon>
        <taxon>Pseudomonadota</taxon>
        <taxon>Gammaproteobacteria</taxon>
        <taxon>Cellvibrionales</taxon>
        <taxon>Spongiibacteraceae</taxon>
        <taxon>Dasania</taxon>
    </lineage>
</organism>
<dbReference type="Pfam" id="PF02397">
    <property type="entry name" value="Bac_transf"/>
    <property type="match status" value="1"/>
</dbReference>
<dbReference type="InterPro" id="IPR017475">
    <property type="entry name" value="EPS_sugar_tfrase"/>
</dbReference>
<comment type="subcellular location">
    <subcellularLocation>
        <location evidence="1">Membrane</location>
        <topology evidence="1">Multi-pass membrane protein</topology>
    </subcellularLocation>
</comment>
<feature type="transmembrane region" description="Helical" evidence="7">
    <location>
        <begin position="15"/>
        <end position="34"/>
    </location>
</feature>
<protein>
    <submittedName>
        <fullName evidence="9">TIGR03013 family PEP-CTERM/XrtA system glycosyltransferase</fullName>
    </submittedName>
</protein>
<evidence type="ECO:0000259" key="8">
    <source>
        <dbReference type="Pfam" id="PF02397"/>
    </source>
</evidence>
<evidence type="ECO:0000256" key="5">
    <source>
        <dbReference type="ARBA" id="ARBA00022989"/>
    </source>
</evidence>
<dbReference type="GO" id="GO:0016020">
    <property type="term" value="C:membrane"/>
    <property type="evidence" value="ECO:0007669"/>
    <property type="project" value="UniProtKB-SubCell"/>
</dbReference>
<gene>
    <name evidence="9" type="ORF">O0V09_15785</name>
</gene>
<evidence type="ECO:0000313" key="9">
    <source>
        <dbReference type="EMBL" id="MCZ0866673.1"/>
    </source>
</evidence>
<comment type="similarity">
    <text evidence="2">Belongs to the bacterial sugar transferase family.</text>
</comment>
<accession>A0A9J6RQV3</accession>
<keyword evidence="6 7" id="KW-0472">Membrane</keyword>
<evidence type="ECO:0000256" key="4">
    <source>
        <dbReference type="ARBA" id="ARBA00022692"/>
    </source>
</evidence>
<feature type="domain" description="Bacterial sugar transferase" evidence="8">
    <location>
        <begin position="278"/>
        <end position="461"/>
    </location>
</feature>
<evidence type="ECO:0000256" key="2">
    <source>
        <dbReference type="ARBA" id="ARBA00006464"/>
    </source>
</evidence>
<evidence type="ECO:0000313" key="10">
    <source>
        <dbReference type="Proteomes" id="UP001069090"/>
    </source>
</evidence>
<dbReference type="PANTHER" id="PTHR30576:SF0">
    <property type="entry name" value="UNDECAPRENYL-PHOSPHATE N-ACETYLGALACTOSAMINYL 1-PHOSPHATE TRANSFERASE-RELATED"/>
    <property type="match status" value="1"/>
</dbReference>
<dbReference type="RefSeq" id="WP_258332702.1">
    <property type="nucleotide sequence ID" value="NZ_JAPTGG010000015.1"/>
</dbReference>
<evidence type="ECO:0000256" key="1">
    <source>
        <dbReference type="ARBA" id="ARBA00004141"/>
    </source>
</evidence>
<dbReference type="NCBIfam" id="TIGR03013">
    <property type="entry name" value="EpsB_2"/>
    <property type="match status" value="1"/>
</dbReference>
<feature type="transmembrane region" description="Helical" evidence="7">
    <location>
        <begin position="117"/>
        <end position="137"/>
    </location>
</feature>